<feature type="domain" description="SCP" evidence="2">
    <location>
        <begin position="41"/>
        <end position="142"/>
    </location>
</feature>
<keyword evidence="4" id="KW-1185">Reference proteome</keyword>
<sequence>MRSTLIAILAALALSGCGTTPASGPVEARVSASGATEAQALAVTNANRRAAGLPAMRVDPALGRAAQRHARDMVARVGLSHRGSDGSGVMQRIQAEGYGACYAAENIAIGPWNGQEVAEAWLRSAGHRTNAMARLSRDVGIAQLGRAWVMVFASRC</sequence>
<dbReference type="PANTHER" id="PTHR31157">
    <property type="entry name" value="SCP DOMAIN-CONTAINING PROTEIN"/>
    <property type="match status" value="1"/>
</dbReference>
<dbReference type="SUPFAM" id="SSF55797">
    <property type="entry name" value="PR-1-like"/>
    <property type="match status" value="1"/>
</dbReference>
<evidence type="ECO:0000313" key="4">
    <source>
        <dbReference type="Proteomes" id="UP000238801"/>
    </source>
</evidence>
<dbReference type="OrthoDB" id="9811255at2"/>
<dbReference type="Gene3D" id="3.40.33.10">
    <property type="entry name" value="CAP"/>
    <property type="match status" value="1"/>
</dbReference>
<evidence type="ECO:0000313" key="3">
    <source>
        <dbReference type="EMBL" id="PRY94559.1"/>
    </source>
</evidence>
<comment type="caution">
    <text evidence="3">The sequence shown here is derived from an EMBL/GenBank/DDBJ whole genome shotgun (WGS) entry which is preliminary data.</text>
</comment>
<organism evidence="3 4">
    <name type="scientific">Hasllibacter halocynthiae</name>
    <dbReference type="NCBI Taxonomy" id="595589"/>
    <lineage>
        <taxon>Bacteria</taxon>
        <taxon>Pseudomonadati</taxon>
        <taxon>Pseudomonadota</taxon>
        <taxon>Alphaproteobacteria</taxon>
        <taxon>Rhodobacterales</taxon>
        <taxon>Roseobacteraceae</taxon>
        <taxon>Hasllibacter</taxon>
    </lineage>
</organism>
<proteinExistence type="predicted"/>
<dbReference type="AlphaFoldDB" id="A0A2T0X6J8"/>
<feature type="chain" id="PRO_5015430049" evidence="1">
    <location>
        <begin position="23"/>
        <end position="156"/>
    </location>
</feature>
<dbReference type="CDD" id="cd05379">
    <property type="entry name" value="CAP_bacterial"/>
    <property type="match status" value="1"/>
</dbReference>
<dbReference type="InterPro" id="IPR014044">
    <property type="entry name" value="CAP_dom"/>
</dbReference>
<accession>A0A2T0X6J8</accession>
<keyword evidence="1" id="KW-0732">Signal</keyword>
<dbReference type="PANTHER" id="PTHR31157:SF1">
    <property type="entry name" value="SCP DOMAIN-CONTAINING PROTEIN"/>
    <property type="match status" value="1"/>
</dbReference>
<feature type="signal peptide" evidence="1">
    <location>
        <begin position="1"/>
        <end position="22"/>
    </location>
</feature>
<dbReference type="InterPro" id="IPR035940">
    <property type="entry name" value="CAP_sf"/>
</dbReference>
<dbReference type="Proteomes" id="UP000238801">
    <property type="component" value="Unassembled WGS sequence"/>
</dbReference>
<dbReference type="PROSITE" id="PS51257">
    <property type="entry name" value="PROKAR_LIPOPROTEIN"/>
    <property type="match status" value="1"/>
</dbReference>
<gene>
    <name evidence="3" type="ORF">BCF33_0151</name>
</gene>
<evidence type="ECO:0000259" key="2">
    <source>
        <dbReference type="Pfam" id="PF00188"/>
    </source>
</evidence>
<name>A0A2T0X6J8_9RHOB</name>
<dbReference type="RefSeq" id="WP_158259323.1">
    <property type="nucleotide sequence ID" value="NZ_PVTT01000001.1"/>
</dbReference>
<dbReference type="EMBL" id="PVTT01000001">
    <property type="protein sequence ID" value="PRY94559.1"/>
    <property type="molecule type" value="Genomic_DNA"/>
</dbReference>
<evidence type="ECO:0000256" key="1">
    <source>
        <dbReference type="SAM" id="SignalP"/>
    </source>
</evidence>
<dbReference type="Pfam" id="PF00188">
    <property type="entry name" value="CAP"/>
    <property type="match status" value="1"/>
</dbReference>
<protein>
    <submittedName>
        <fullName evidence="3">Uncharacterized protein YkwD</fullName>
    </submittedName>
</protein>
<reference evidence="3 4" key="1">
    <citation type="submission" date="2018-03" db="EMBL/GenBank/DDBJ databases">
        <title>Genomic Encyclopedia of Archaeal and Bacterial Type Strains, Phase II (KMG-II): from individual species to whole genera.</title>
        <authorList>
            <person name="Goeker M."/>
        </authorList>
    </citation>
    <scope>NUCLEOTIDE SEQUENCE [LARGE SCALE GENOMIC DNA]</scope>
    <source>
        <strain evidence="3 4">DSM 29318</strain>
    </source>
</reference>